<comment type="caution">
    <text evidence="1">The sequence shown here is derived from an EMBL/GenBank/DDBJ whole genome shotgun (WGS) entry which is preliminary data.</text>
</comment>
<dbReference type="Gene3D" id="1.20.1440.60">
    <property type="entry name" value="23S rRNA-intervening sequence"/>
    <property type="match status" value="1"/>
</dbReference>
<gene>
    <name evidence="1" type="ORF">FJY68_09805</name>
</gene>
<dbReference type="SUPFAM" id="SSF158446">
    <property type="entry name" value="IVS-encoded protein-like"/>
    <property type="match status" value="1"/>
</dbReference>
<dbReference type="EMBL" id="VGIR01000061">
    <property type="protein sequence ID" value="MBM3332122.1"/>
    <property type="molecule type" value="Genomic_DNA"/>
</dbReference>
<sequence length="116" mass="12721">MRDIGERLLDFATNCLRLSTKLGRTAAGRYIGGQLMRSSASSGANYFEACGAESRADFAHKLQIVLKEVRETEYWLRLAGRAGLLSAEDAKPSVTEVDELARIIAKSVLTVKSRSK</sequence>
<dbReference type="AlphaFoldDB" id="A0A937XFF0"/>
<dbReference type="PANTHER" id="PTHR38471">
    <property type="entry name" value="FOUR HELIX BUNDLE PROTEIN"/>
    <property type="match status" value="1"/>
</dbReference>
<dbReference type="PANTHER" id="PTHR38471:SF2">
    <property type="entry name" value="FOUR HELIX BUNDLE PROTEIN"/>
    <property type="match status" value="1"/>
</dbReference>
<reference evidence="1" key="1">
    <citation type="submission" date="2019-03" db="EMBL/GenBank/DDBJ databases">
        <title>Lake Tanganyika Metagenome-Assembled Genomes (MAGs).</title>
        <authorList>
            <person name="Tran P."/>
        </authorList>
    </citation>
    <scope>NUCLEOTIDE SEQUENCE</scope>
    <source>
        <strain evidence="1">K_DeepCast_150m_m2_040</strain>
    </source>
</reference>
<dbReference type="PIRSF" id="PIRSF035652">
    <property type="entry name" value="CHP02436"/>
    <property type="match status" value="1"/>
</dbReference>
<organism evidence="1 2">
    <name type="scientific">candidate division WOR-3 bacterium</name>
    <dbReference type="NCBI Taxonomy" id="2052148"/>
    <lineage>
        <taxon>Bacteria</taxon>
        <taxon>Bacteria division WOR-3</taxon>
    </lineage>
</organism>
<dbReference type="InterPro" id="IPR012657">
    <property type="entry name" value="23S_rRNA-intervening_sequence"/>
</dbReference>
<dbReference type="NCBIfam" id="TIGR02436">
    <property type="entry name" value="four helix bundle protein"/>
    <property type="match status" value="1"/>
</dbReference>
<dbReference type="InterPro" id="IPR036583">
    <property type="entry name" value="23S_rRNA_IVS_sf"/>
</dbReference>
<proteinExistence type="predicted"/>
<dbReference type="Pfam" id="PF05635">
    <property type="entry name" value="23S_rRNA_IVP"/>
    <property type="match status" value="1"/>
</dbReference>
<evidence type="ECO:0000313" key="2">
    <source>
        <dbReference type="Proteomes" id="UP000779900"/>
    </source>
</evidence>
<protein>
    <submittedName>
        <fullName evidence="1">Four helix bundle protein</fullName>
    </submittedName>
</protein>
<accession>A0A937XFF0</accession>
<name>A0A937XFF0_UNCW3</name>
<dbReference type="Proteomes" id="UP000779900">
    <property type="component" value="Unassembled WGS sequence"/>
</dbReference>
<evidence type="ECO:0000313" key="1">
    <source>
        <dbReference type="EMBL" id="MBM3332122.1"/>
    </source>
</evidence>